<dbReference type="SUPFAM" id="SSF49785">
    <property type="entry name" value="Galactose-binding domain-like"/>
    <property type="match status" value="1"/>
</dbReference>
<dbReference type="InterPro" id="IPR013783">
    <property type="entry name" value="Ig-like_fold"/>
</dbReference>
<sequence>MVLQRDKPIIISGSGRPGESIGITWRGNSYKTKSGENGKFSLTLPASASGGPYTLTVTSGTSGQASLTFHDILIGEVWICAGQSNMVLPMDRVREMYPDELEGASWPLIRFYTVPIQAGLTGPMPELPAASWKVVNRSNIPSLSATAYFFSRTLFKKLNIPVGVIITAVGGTPIEAWMPATSLTAFPDAAKQISDNLDTSTLFQQIRSIQEKTALQEQQRRATDSGLSGSQPWFMPSIADSGWASIQVPGFWEDLGIPATDGVIWFRKDLMLPQEQADLPAKLYLGRIVDADEVWVNGTLVGSTGYQYPPRRYTIPAGLLQSGTNSICVRITNHQLKGGFAPGKSYYLLAGKDSIRLEGAWKYKIALRFSATELIPDPVRPQYQPAALYNGLIAPLGNWPVRGFLWYQGESNVGKADTYRNLFPAMITSWRQQWHDSLLPFVYVQLPNYRDAYAAPETNAWAELRAAQAAALSLPRTAMITTIDAGDSNDLHPLNKSTVGERLALAALNITYGKNTVFTGPRASTVIVAGKKIRILFEKLHTGLVSADGLPPRCFEIAGSDKSFRPAIARINGNEIILEKQDKGDVSDIRYVRYAWSDNPPVNLTNKAGLPATPFFLNTTKSK</sequence>
<dbReference type="Gene3D" id="2.60.40.10">
    <property type="entry name" value="Immunoglobulins"/>
    <property type="match status" value="1"/>
</dbReference>
<dbReference type="InterPro" id="IPR008979">
    <property type="entry name" value="Galactose-bd-like_sf"/>
</dbReference>
<dbReference type="InterPro" id="IPR005181">
    <property type="entry name" value="SASA"/>
</dbReference>
<dbReference type="GO" id="GO:0005975">
    <property type="term" value="P:carbohydrate metabolic process"/>
    <property type="evidence" value="ECO:0007669"/>
    <property type="project" value="TreeGrafter"/>
</dbReference>
<comment type="caution">
    <text evidence="3">The sequence shown here is derived from an EMBL/GenBank/DDBJ whole genome shotgun (WGS) entry which is preliminary data.</text>
</comment>
<feature type="domain" description="Sialate O-acetylesterase" evidence="2">
    <location>
        <begin position="400"/>
        <end position="508"/>
    </location>
</feature>
<organism evidence="3 4">
    <name type="scientific">Flavihumibacter petaseus NBRC 106054</name>
    <dbReference type="NCBI Taxonomy" id="1220578"/>
    <lineage>
        <taxon>Bacteria</taxon>
        <taxon>Pseudomonadati</taxon>
        <taxon>Bacteroidota</taxon>
        <taxon>Chitinophagia</taxon>
        <taxon>Chitinophagales</taxon>
        <taxon>Chitinophagaceae</taxon>
        <taxon>Flavihumibacter</taxon>
    </lineage>
</organism>
<evidence type="ECO:0000313" key="4">
    <source>
        <dbReference type="Proteomes" id="UP000033121"/>
    </source>
</evidence>
<gene>
    <name evidence="3" type="ORF">FPE01S_01_16610</name>
</gene>
<reference evidence="3 4" key="1">
    <citation type="submission" date="2015-04" db="EMBL/GenBank/DDBJ databases">
        <title>Whole genome shotgun sequence of Flavihumibacter petaseus NBRC 106054.</title>
        <authorList>
            <person name="Miyazawa S."/>
            <person name="Hosoyama A."/>
            <person name="Hashimoto M."/>
            <person name="Noguchi M."/>
            <person name="Tsuchikane K."/>
            <person name="Ohji S."/>
            <person name="Yamazoe A."/>
            <person name="Ichikawa N."/>
            <person name="Kimura A."/>
            <person name="Fujita N."/>
        </authorList>
    </citation>
    <scope>NUCLEOTIDE SEQUENCE [LARGE SCALE GENOMIC DNA]</scope>
    <source>
        <strain evidence="3 4">NBRC 106054</strain>
    </source>
</reference>
<protein>
    <recommendedName>
        <fullName evidence="2">Sialate O-acetylesterase domain-containing protein</fullName>
    </recommendedName>
</protein>
<name>A0A0E9MZ33_9BACT</name>
<evidence type="ECO:0000313" key="3">
    <source>
        <dbReference type="EMBL" id="GAO42646.1"/>
    </source>
</evidence>
<dbReference type="Pfam" id="PF03629">
    <property type="entry name" value="SASA"/>
    <property type="match status" value="1"/>
</dbReference>
<keyword evidence="1" id="KW-0378">Hydrolase</keyword>
<dbReference type="Proteomes" id="UP000033121">
    <property type="component" value="Unassembled WGS sequence"/>
</dbReference>
<dbReference type="SUPFAM" id="SSF52266">
    <property type="entry name" value="SGNH hydrolase"/>
    <property type="match status" value="1"/>
</dbReference>
<proteinExistence type="predicted"/>
<dbReference type="Gene3D" id="3.40.50.1110">
    <property type="entry name" value="SGNH hydrolase"/>
    <property type="match status" value="2"/>
</dbReference>
<dbReference type="EMBL" id="BBWV01000001">
    <property type="protein sequence ID" value="GAO42646.1"/>
    <property type="molecule type" value="Genomic_DNA"/>
</dbReference>
<dbReference type="InterPro" id="IPR039329">
    <property type="entry name" value="SIAE"/>
</dbReference>
<evidence type="ECO:0000259" key="2">
    <source>
        <dbReference type="Pfam" id="PF03629"/>
    </source>
</evidence>
<dbReference type="PANTHER" id="PTHR22901:SF0">
    <property type="entry name" value="SIALATE O-ACETYLESTERASE"/>
    <property type="match status" value="1"/>
</dbReference>
<dbReference type="InterPro" id="IPR036514">
    <property type="entry name" value="SGNH_hydro_sf"/>
</dbReference>
<evidence type="ECO:0000256" key="1">
    <source>
        <dbReference type="ARBA" id="ARBA00022801"/>
    </source>
</evidence>
<dbReference type="STRING" id="1220578.FPE01S_01_16610"/>
<dbReference type="GO" id="GO:0001681">
    <property type="term" value="F:sialate O-acetylesterase activity"/>
    <property type="evidence" value="ECO:0007669"/>
    <property type="project" value="InterPro"/>
</dbReference>
<dbReference type="Gene3D" id="2.60.120.260">
    <property type="entry name" value="Galactose-binding domain-like"/>
    <property type="match status" value="1"/>
</dbReference>
<accession>A0A0E9MZ33</accession>
<keyword evidence="4" id="KW-1185">Reference proteome</keyword>
<dbReference type="PANTHER" id="PTHR22901">
    <property type="entry name" value="SIALATE O-ACETYLESTERASE"/>
    <property type="match status" value="1"/>
</dbReference>
<dbReference type="AlphaFoldDB" id="A0A0E9MZ33"/>